<accession>A0A0U1NTB2</accession>
<proteinExistence type="predicted"/>
<evidence type="ECO:0008006" key="3">
    <source>
        <dbReference type="Google" id="ProtNLM"/>
    </source>
</evidence>
<dbReference type="RefSeq" id="WP_090631321.1">
    <property type="nucleotide sequence ID" value="NZ_CVRB01000001.1"/>
</dbReference>
<protein>
    <recommendedName>
        <fullName evidence="3">ATP-binding protein</fullName>
    </recommendedName>
</protein>
<name>A0A0U1NTB2_9BACI</name>
<evidence type="ECO:0000313" key="1">
    <source>
        <dbReference type="EMBL" id="CRK80972.1"/>
    </source>
</evidence>
<dbReference type="EMBL" id="CVRB01000001">
    <property type="protein sequence ID" value="CRK80972.1"/>
    <property type="molecule type" value="Genomic_DNA"/>
</dbReference>
<sequence length="237" mass="26212">MRDTITIPFHGENSLIIASDNSGAIGMKENDFVHVPYEMVAYYSFRVAAMECIAAGGDPISVVLHNFCGNEPWDELVFGIQKGIEELCLKDVSITGSTESNFPLLQSALGLMVLGKKTNGITAELEFHEQLKYAVIGIPLVGNEVIEQLDRVAPLSVFKEVSLLNEMLIWPVGSKGILYEMNQIFPNKKFSQDTIITDLDILKSSGPATCFITVYHHSQEELLKKIAGSYFHSVRVV</sequence>
<dbReference type="Proteomes" id="UP000199087">
    <property type="component" value="Unassembled WGS sequence"/>
</dbReference>
<dbReference type="OrthoDB" id="9805740at2"/>
<gene>
    <name evidence="1" type="ORF">BN000_00863</name>
</gene>
<dbReference type="STRING" id="1499688.BN000_00863"/>
<keyword evidence="2" id="KW-1185">Reference proteome</keyword>
<organism evidence="1 2">
    <name type="scientific">Neobacillus massiliamazoniensis</name>
    <dbReference type="NCBI Taxonomy" id="1499688"/>
    <lineage>
        <taxon>Bacteria</taxon>
        <taxon>Bacillati</taxon>
        <taxon>Bacillota</taxon>
        <taxon>Bacilli</taxon>
        <taxon>Bacillales</taxon>
        <taxon>Bacillaceae</taxon>
        <taxon>Neobacillus</taxon>
    </lineage>
</organism>
<evidence type="ECO:0000313" key="2">
    <source>
        <dbReference type="Proteomes" id="UP000199087"/>
    </source>
</evidence>
<dbReference type="AlphaFoldDB" id="A0A0U1NTB2"/>
<reference evidence="2" key="1">
    <citation type="submission" date="2015-05" db="EMBL/GenBank/DDBJ databases">
        <authorList>
            <person name="Urmite Genomes"/>
        </authorList>
    </citation>
    <scope>NUCLEOTIDE SEQUENCE [LARGE SCALE GENOMIC DNA]</scope>
    <source>
        <strain evidence="2">LF1</strain>
    </source>
</reference>